<dbReference type="PANTHER" id="PTHR34094:SF1">
    <property type="entry name" value="PROTEIN FAM185A"/>
    <property type="match status" value="1"/>
</dbReference>
<dbReference type="PANTHER" id="PTHR34094">
    <property type="match status" value="1"/>
</dbReference>
<dbReference type="EMBL" id="BMOC01000007">
    <property type="protein sequence ID" value="GGJ06050.1"/>
    <property type="molecule type" value="Genomic_DNA"/>
</dbReference>
<organism evidence="3 4">
    <name type="scientific">Halobellus salinus</name>
    <dbReference type="NCBI Taxonomy" id="931585"/>
    <lineage>
        <taxon>Archaea</taxon>
        <taxon>Methanobacteriati</taxon>
        <taxon>Methanobacteriota</taxon>
        <taxon>Stenosarchaea group</taxon>
        <taxon>Halobacteria</taxon>
        <taxon>Halobacteriales</taxon>
        <taxon>Haloferacaceae</taxon>
        <taxon>Halobellus</taxon>
    </lineage>
</organism>
<protein>
    <recommendedName>
        <fullName evidence="2">DUF4097 domain-containing protein</fullName>
    </recommendedName>
</protein>
<sequence>MEGEETVALADETTLSVTAGVGAVSIVGEDRDDVHLEYVKKATAAMADLSELVLDVRRDDGRLLLESRFEGDSPLFGDRPTIDMSVRVPRSLAVDHVESSVGDVTVENVAGDLTVETSVGDVTVRDVRGHVAVDVSTADVVIEGVDAVGDVTASTGDLDLSVPAIDGDTVFSASTGSIVLGLAPDISADFVASASTGEVTVDNLPLEDGRREESQVTGELDGGGPDLSVTTTAGDISVSRLDETGR</sequence>
<evidence type="ECO:0000313" key="3">
    <source>
        <dbReference type="EMBL" id="GGJ06050.1"/>
    </source>
</evidence>
<evidence type="ECO:0000256" key="1">
    <source>
        <dbReference type="SAM" id="MobiDB-lite"/>
    </source>
</evidence>
<comment type="caution">
    <text evidence="3">The sequence shown here is derived from an EMBL/GenBank/DDBJ whole genome shotgun (WGS) entry which is preliminary data.</text>
</comment>
<dbReference type="Pfam" id="PF13349">
    <property type="entry name" value="DUF4097"/>
    <property type="match status" value="1"/>
</dbReference>
<accession>A0A830ESP0</accession>
<name>A0A830ESP0_9EURY</name>
<keyword evidence="4" id="KW-1185">Reference proteome</keyword>
<reference evidence="3" key="2">
    <citation type="submission" date="2020-09" db="EMBL/GenBank/DDBJ databases">
        <authorList>
            <person name="Sun Q."/>
            <person name="Ohkuma M."/>
        </authorList>
    </citation>
    <scope>NUCLEOTIDE SEQUENCE</scope>
    <source>
        <strain evidence="3">JCM 14359</strain>
    </source>
</reference>
<feature type="domain" description="DUF4097" evidence="2">
    <location>
        <begin position="96"/>
        <end position="238"/>
    </location>
</feature>
<dbReference type="Proteomes" id="UP000653099">
    <property type="component" value="Unassembled WGS sequence"/>
</dbReference>
<evidence type="ECO:0000313" key="4">
    <source>
        <dbReference type="Proteomes" id="UP000653099"/>
    </source>
</evidence>
<feature type="region of interest" description="Disordered" evidence="1">
    <location>
        <begin position="208"/>
        <end position="246"/>
    </location>
</feature>
<proteinExistence type="predicted"/>
<gene>
    <name evidence="3" type="ORF">GCM10008995_14910</name>
</gene>
<dbReference type="AlphaFoldDB" id="A0A830ESP0"/>
<dbReference type="RefSeq" id="WP_188786758.1">
    <property type="nucleotide sequence ID" value="NZ_BMOC01000007.1"/>
</dbReference>
<reference evidence="3" key="1">
    <citation type="journal article" date="2014" name="Int. J. Syst. Evol. Microbiol.">
        <title>Complete genome sequence of Corynebacterium casei LMG S-19264T (=DSM 44701T), isolated from a smear-ripened cheese.</title>
        <authorList>
            <consortium name="US DOE Joint Genome Institute (JGI-PGF)"/>
            <person name="Walter F."/>
            <person name="Albersmeier A."/>
            <person name="Kalinowski J."/>
            <person name="Ruckert C."/>
        </authorList>
    </citation>
    <scope>NUCLEOTIDE SEQUENCE</scope>
    <source>
        <strain evidence="3">JCM 14359</strain>
    </source>
</reference>
<dbReference type="OrthoDB" id="214853at2157"/>
<dbReference type="InterPro" id="IPR025164">
    <property type="entry name" value="Toastrack_DUF4097"/>
</dbReference>
<evidence type="ECO:0000259" key="2">
    <source>
        <dbReference type="Pfam" id="PF13349"/>
    </source>
</evidence>